<dbReference type="GO" id="GO:0052906">
    <property type="term" value="F:tRNA (guanine(37)-N1)-methyltransferase activity"/>
    <property type="evidence" value="ECO:0007669"/>
    <property type="project" value="UniProtKB-UniRule"/>
</dbReference>
<dbReference type="Proteomes" id="UP000051952">
    <property type="component" value="Unassembled WGS sequence"/>
</dbReference>
<gene>
    <name evidence="12" type="ORF">BSAL_56450</name>
</gene>
<dbReference type="Gene3D" id="3.40.50.150">
    <property type="entry name" value="Vaccinia Virus protein VP39"/>
    <property type="match status" value="1"/>
</dbReference>
<proteinExistence type="inferred from homology"/>
<keyword evidence="8 10" id="KW-0539">Nucleus</keyword>
<dbReference type="InterPro" id="IPR056744">
    <property type="entry name" value="TRM5/TYW2-like_N"/>
</dbReference>
<keyword evidence="7 10" id="KW-0496">Mitochondrion</keyword>
<dbReference type="OMA" id="NCMVFAN"/>
<keyword evidence="13" id="KW-1185">Reference proteome</keyword>
<protein>
    <recommendedName>
        <fullName evidence="10">tRNA (guanine(37)-N1)-methyltransferase</fullName>
        <ecNumber evidence="10">2.1.1.228</ecNumber>
    </recommendedName>
    <alternativeName>
        <fullName evidence="10">M1G-methyltransferase</fullName>
    </alternativeName>
    <alternativeName>
        <fullName evidence="10">tRNA [GM37] methyltransferase</fullName>
    </alternativeName>
    <alternativeName>
        <fullName evidence="10">tRNA methyltransferase 5 homolog</fullName>
    </alternativeName>
</protein>
<feature type="binding site" evidence="10">
    <location>
        <begin position="250"/>
        <end position="251"/>
    </location>
    <ligand>
        <name>S-adenosyl-L-methionine</name>
        <dbReference type="ChEBI" id="CHEBI:59789"/>
    </ligand>
</feature>
<evidence type="ECO:0000256" key="1">
    <source>
        <dbReference type="ARBA" id="ARBA00009775"/>
    </source>
</evidence>
<comment type="subcellular location">
    <subcellularLocation>
        <location evidence="10">Mitochondrion matrix</location>
    </subcellularLocation>
    <subcellularLocation>
        <location evidence="10">Nucleus</location>
    </subcellularLocation>
    <subcellularLocation>
        <location evidence="10">Cytoplasm</location>
    </subcellularLocation>
    <text evidence="10">Predominantly in the mitochondria and in the nucleus.</text>
</comment>
<dbReference type="GO" id="GO:0005759">
    <property type="term" value="C:mitochondrial matrix"/>
    <property type="evidence" value="ECO:0007669"/>
    <property type="project" value="UniProtKB-SubCell"/>
</dbReference>
<dbReference type="AlphaFoldDB" id="A0A0S4IN72"/>
<comment type="subunit">
    <text evidence="10">Monomer.</text>
</comment>
<reference evidence="13" key="1">
    <citation type="submission" date="2015-09" db="EMBL/GenBank/DDBJ databases">
        <authorList>
            <consortium name="Pathogen Informatics"/>
        </authorList>
    </citation>
    <scope>NUCLEOTIDE SEQUENCE [LARGE SCALE GENOMIC DNA]</scope>
    <source>
        <strain evidence="13">Lake Konstanz</strain>
    </source>
</reference>
<keyword evidence="3 10" id="KW-0489">Methyltransferase</keyword>
<dbReference type="Gene3D" id="3.30.300.110">
    <property type="entry name" value="Met-10+ protein-like domains"/>
    <property type="match status" value="1"/>
</dbReference>
<dbReference type="FunFam" id="3.30.300.110:FF:000001">
    <property type="entry name" value="tRNA (guanine(37)-N1)-methyltransferase"/>
    <property type="match status" value="1"/>
</dbReference>
<evidence type="ECO:0000313" key="12">
    <source>
        <dbReference type="EMBL" id="CUE79897.1"/>
    </source>
</evidence>
<dbReference type="Pfam" id="PF25133">
    <property type="entry name" value="TYW2_N_2"/>
    <property type="match status" value="1"/>
</dbReference>
<keyword evidence="6 10" id="KW-0819">tRNA processing</keyword>
<evidence type="ECO:0000256" key="9">
    <source>
        <dbReference type="ARBA" id="ARBA00047783"/>
    </source>
</evidence>
<dbReference type="SUPFAM" id="SSF53335">
    <property type="entry name" value="S-adenosyl-L-methionine-dependent methyltransferases"/>
    <property type="match status" value="1"/>
</dbReference>
<dbReference type="EMBL" id="CYKH01000197">
    <property type="protein sequence ID" value="CUE79897.1"/>
    <property type="molecule type" value="Genomic_DNA"/>
</dbReference>
<evidence type="ECO:0000256" key="3">
    <source>
        <dbReference type="ARBA" id="ARBA00022603"/>
    </source>
</evidence>
<keyword evidence="4 10" id="KW-0808">Transferase</keyword>
<evidence type="ECO:0000256" key="6">
    <source>
        <dbReference type="ARBA" id="ARBA00022694"/>
    </source>
</evidence>
<accession>A0A0S4IN72</accession>
<dbReference type="GO" id="GO:0002939">
    <property type="term" value="P:tRNA N1-guanine methylation"/>
    <property type="evidence" value="ECO:0007669"/>
    <property type="project" value="TreeGrafter"/>
</dbReference>
<dbReference type="InterPro" id="IPR029063">
    <property type="entry name" value="SAM-dependent_MTases_sf"/>
</dbReference>
<feature type="binding site" evidence="10">
    <location>
        <position position="212"/>
    </location>
    <ligand>
        <name>S-adenosyl-L-methionine</name>
        <dbReference type="ChEBI" id="CHEBI:59789"/>
    </ligand>
</feature>
<comment type="similarity">
    <text evidence="10">Belongs to the TRM5 / TYW2 family.</text>
</comment>
<dbReference type="PANTHER" id="PTHR23245:SF43">
    <property type="entry name" value="TRNA (GUANINE(37)-N1)-METHYLTRANSFERASE 2"/>
    <property type="match status" value="1"/>
</dbReference>
<evidence type="ECO:0000256" key="10">
    <source>
        <dbReference type="HAMAP-Rule" id="MF_03152"/>
    </source>
</evidence>
<dbReference type="HAMAP" id="MF_03152">
    <property type="entry name" value="TRM5"/>
    <property type="match status" value="1"/>
</dbReference>
<evidence type="ECO:0000256" key="8">
    <source>
        <dbReference type="ARBA" id="ARBA00023242"/>
    </source>
</evidence>
<feature type="binding site" evidence="10">
    <location>
        <position position="305"/>
    </location>
    <ligand>
        <name>S-adenosyl-L-methionine</name>
        <dbReference type="ChEBI" id="CHEBI:59789"/>
    </ligand>
</feature>
<dbReference type="VEuPathDB" id="TriTrypDB:BSAL_56450"/>
<dbReference type="OrthoDB" id="408788at2759"/>
<name>A0A0S4IN72_BODSA</name>
<evidence type="ECO:0000313" key="13">
    <source>
        <dbReference type="Proteomes" id="UP000051952"/>
    </source>
</evidence>
<evidence type="ECO:0000259" key="11">
    <source>
        <dbReference type="PROSITE" id="PS51684"/>
    </source>
</evidence>
<feature type="domain" description="SAM-dependent methyltransferase TRM5/TYW2-type" evidence="11">
    <location>
        <begin position="123"/>
        <end position="389"/>
    </location>
</feature>
<organism evidence="12 13">
    <name type="scientific">Bodo saltans</name>
    <name type="common">Flagellated protozoan</name>
    <dbReference type="NCBI Taxonomy" id="75058"/>
    <lineage>
        <taxon>Eukaryota</taxon>
        <taxon>Discoba</taxon>
        <taxon>Euglenozoa</taxon>
        <taxon>Kinetoplastea</taxon>
        <taxon>Metakinetoplastina</taxon>
        <taxon>Eubodonida</taxon>
        <taxon>Bodonidae</taxon>
        <taxon>Bodo</taxon>
    </lineage>
</organism>
<keyword evidence="5 10" id="KW-0949">S-adenosyl-L-methionine</keyword>
<dbReference type="PROSITE" id="PS51684">
    <property type="entry name" value="SAM_MT_TRM5_TYW2"/>
    <property type="match status" value="1"/>
</dbReference>
<sequence>MEYRDAVKEDIQVCSLVVQPREKQPRKDFRNAPKHYCHRGVRNVVDNAERSGKCILLDPTIASPTCSSVKDLPDSVKAALIGLDVSQCAVVSNYTIHLTYENFTMPELLKKVLPQGLVALSGFEQVGHIAHVNLHSGHLPFKHIIGQVVLDTNRTVLTVVNKIDSISSVFREFKMEVIAGVDKLDAVVKQNGFVFHVPYDKVYWNSRLGEEHHRLVSMMAPGDELFDVMAGIGPFAVPAAAAGVKVFANDLNPASVAALNQNATANGVKLTSFNMDGREFIDNVLRTQHLEVSTLPSNRRHISMNLPALAVAFLDSFTRPSWRSGRVIDRHPVVHCYTFSADEDVKKDAVRQVEAVLGVSLDGFLEHVQDVRDVAPTKQMVCVSFRLPDAITEATVKAPVKRQREV</sequence>
<dbReference type="PANTHER" id="PTHR23245">
    <property type="entry name" value="TRNA METHYLTRANSFERASE"/>
    <property type="match status" value="1"/>
</dbReference>
<keyword evidence="2 10" id="KW-0963">Cytoplasm</keyword>
<comment type="function">
    <text evidence="10">Specifically methylates the N1 position of guanosine-37 in various cytoplasmic and mitochondrial tRNAs. Methylation is not dependent on the nature of the nucleoside 5' of the target nucleoside. This is the first step in the biosynthesis of wybutosine (yW), a modified base adjacent to the anticodon of tRNAs and required for accurate decoding.</text>
</comment>
<evidence type="ECO:0000256" key="2">
    <source>
        <dbReference type="ARBA" id="ARBA00022490"/>
    </source>
</evidence>
<dbReference type="GO" id="GO:0070901">
    <property type="term" value="P:mitochondrial tRNA methylation"/>
    <property type="evidence" value="ECO:0007669"/>
    <property type="project" value="UniProtKB-ARBA"/>
</dbReference>
<evidence type="ECO:0000256" key="7">
    <source>
        <dbReference type="ARBA" id="ARBA00023128"/>
    </source>
</evidence>
<dbReference type="EC" id="2.1.1.228" evidence="10"/>
<comment type="similarity">
    <text evidence="1">Belongs to the class I-like SAM-binding methyltransferase superfamily. TRM5/TYW2 family.</text>
</comment>
<feature type="binding site" evidence="10">
    <location>
        <begin position="276"/>
        <end position="277"/>
    </location>
    <ligand>
        <name>S-adenosyl-L-methionine</name>
        <dbReference type="ChEBI" id="CHEBI:59789"/>
    </ligand>
</feature>
<dbReference type="GO" id="GO:0005634">
    <property type="term" value="C:nucleus"/>
    <property type="evidence" value="ECO:0007669"/>
    <property type="project" value="UniProtKB-SubCell"/>
</dbReference>
<comment type="catalytic activity">
    <reaction evidence="9 10">
        <text>guanosine(37) in tRNA + S-adenosyl-L-methionine = N(1)-methylguanosine(37) in tRNA + S-adenosyl-L-homocysteine + H(+)</text>
        <dbReference type="Rhea" id="RHEA:36899"/>
        <dbReference type="Rhea" id="RHEA-COMP:10145"/>
        <dbReference type="Rhea" id="RHEA-COMP:10147"/>
        <dbReference type="ChEBI" id="CHEBI:15378"/>
        <dbReference type="ChEBI" id="CHEBI:57856"/>
        <dbReference type="ChEBI" id="CHEBI:59789"/>
        <dbReference type="ChEBI" id="CHEBI:73542"/>
        <dbReference type="ChEBI" id="CHEBI:74269"/>
        <dbReference type="EC" id="2.1.1.228"/>
    </reaction>
</comment>
<evidence type="ECO:0000256" key="5">
    <source>
        <dbReference type="ARBA" id="ARBA00022691"/>
    </source>
</evidence>
<dbReference type="InterPro" id="IPR025792">
    <property type="entry name" value="tRNA_Gua_MeTrfase_euk"/>
</dbReference>
<dbReference type="Pfam" id="PF02475">
    <property type="entry name" value="TRM5-TYW2_MTfase"/>
    <property type="match status" value="1"/>
</dbReference>
<dbReference type="InterPro" id="IPR030382">
    <property type="entry name" value="MeTrfase_TRM5/TYW2"/>
</dbReference>
<dbReference type="InterPro" id="IPR056743">
    <property type="entry name" value="TRM5-TYW2-like_MTfase"/>
</dbReference>
<evidence type="ECO:0000256" key="4">
    <source>
        <dbReference type="ARBA" id="ARBA00022679"/>
    </source>
</evidence>